<dbReference type="InterPro" id="IPR032830">
    <property type="entry name" value="XPB/Ssl2_N"/>
</dbReference>
<evidence type="ECO:0000313" key="21">
    <source>
        <dbReference type="Proteomes" id="UP000007151"/>
    </source>
</evidence>
<keyword evidence="11" id="KW-0539">Nucleus</keyword>
<dbReference type="PANTHER" id="PTHR11274">
    <property type="entry name" value="RAD25/XP-B DNA REPAIR HELICASE"/>
    <property type="match status" value="1"/>
</dbReference>
<dbReference type="PANTHER" id="PTHR11274:SF0">
    <property type="entry name" value="GENERAL TRANSCRIPTION AND DNA REPAIR FACTOR IIH HELICASE SUBUNIT XPB"/>
    <property type="match status" value="1"/>
</dbReference>
<comment type="catalytic activity">
    <reaction evidence="12">
        <text>Couples ATP hydrolysis with the unwinding of duplex DNA by translocating in the 3'-5' direction.</text>
        <dbReference type="EC" id="5.6.2.4"/>
    </reaction>
</comment>
<evidence type="ECO:0000256" key="13">
    <source>
        <dbReference type="ARBA" id="ARBA00034808"/>
    </source>
</evidence>
<dbReference type="FunFam" id="3.40.50.300:FF:000077">
    <property type="entry name" value="Probable DNA repair helicase RAD25"/>
    <property type="match status" value="1"/>
</dbReference>
<keyword evidence="6 20" id="KW-0347">Helicase</keyword>
<dbReference type="SUPFAM" id="SSF52540">
    <property type="entry name" value="P-loop containing nucleoside triphosphate hydrolases"/>
    <property type="match status" value="2"/>
</dbReference>
<dbReference type="InterPro" id="IPR001650">
    <property type="entry name" value="Helicase_C-like"/>
</dbReference>
<dbReference type="Pfam" id="PF16203">
    <property type="entry name" value="ERCC3_RAD25_C"/>
    <property type="match status" value="1"/>
</dbReference>
<dbReference type="GO" id="GO:0005675">
    <property type="term" value="C:transcription factor TFIIH holo complex"/>
    <property type="evidence" value="ECO:0007669"/>
    <property type="project" value="TreeGrafter"/>
</dbReference>
<evidence type="ECO:0000259" key="18">
    <source>
        <dbReference type="PROSITE" id="PS51192"/>
    </source>
</evidence>
<organism evidence="20 21">
    <name type="scientific">Danaus plexippus plexippus</name>
    <dbReference type="NCBI Taxonomy" id="278856"/>
    <lineage>
        <taxon>Eukaryota</taxon>
        <taxon>Metazoa</taxon>
        <taxon>Ecdysozoa</taxon>
        <taxon>Arthropoda</taxon>
        <taxon>Hexapoda</taxon>
        <taxon>Insecta</taxon>
        <taxon>Pterygota</taxon>
        <taxon>Neoptera</taxon>
        <taxon>Endopterygota</taxon>
        <taxon>Lepidoptera</taxon>
        <taxon>Glossata</taxon>
        <taxon>Ditrysia</taxon>
        <taxon>Papilionoidea</taxon>
        <taxon>Nymphalidae</taxon>
        <taxon>Danainae</taxon>
        <taxon>Danaini</taxon>
        <taxon>Danaina</taxon>
        <taxon>Danaus</taxon>
        <taxon>Danaus</taxon>
    </lineage>
</organism>
<dbReference type="SMART" id="SM00490">
    <property type="entry name" value="HELICc"/>
    <property type="match status" value="1"/>
</dbReference>
<dbReference type="GO" id="GO:0031390">
    <property type="term" value="C:Ctf18 RFC-like complex"/>
    <property type="evidence" value="ECO:0007669"/>
    <property type="project" value="InterPro"/>
</dbReference>
<dbReference type="NCBIfam" id="TIGR00603">
    <property type="entry name" value="rad25"/>
    <property type="match status" value="1"/>
</dbReference>
<evidence type="ECO:0000256" key="9">
    <source>
        <dbReference type="ARBA" id="ARBA00023204"/>
    </source>
</evidence>
<feature type="compositionally biased region" description="Basic and acidic residues" evidence="17">
    <location>
        <begin position="9"/>
        <end position="27"/>
    </location>
</feature>
<dbReference type="Pfam" id="PF13625">
    <property type="entry name" value="Helicase_C_3"/>
    <property type="match status" value="1"/>
</dbReference>
<dbReference type="STRING" id="278856.A0A212F3Z8"/>
<dbReference type="CDD" id="cd18789">
    <property type="entry name" value="SF2_C_XPB"/>
    <property type="match status" value="1"/>
</dbReference>
<protein>
    <recommendedName>
        <fullName evidence="14">General transcription and DNA repair factor IIH helicase/translocase subunit XPB</fullName>
        <ecNumber evidence="13">5.6.2.4</ecNumber>
    </recommendedName>
    <alternativeName>
        <fullName evidence="15">DNA 3'-5' helicase/translocase XPB</fullName>
    </alternativeName>
</protein>
<dbReference type="KEGG" id="dpl:KGM_213517"/>
<dbReference type="GO" id="GO:0007064">
    <property type="term" value="P:mitotic sister chromatid cohesion"/>
    <property type="evidence" value="ECO:0007669"/>
    <property type="project" value="InterPro"/>
</dbReference>
<dbReference type="GO" id="GO:0006367">
    <property type="term" value="P:transcription initiation at RNA polymerase II promoter"/>
    <property type="evidence" value="ECO:0007669"/>
    <property type="project" value="InterPro"/>
</dbReference>
<feature type="domain" description="Helicase ATP-binding" evidence="18">
    <location>
        <begin position="305"/>
        <end position="466"/>
    </location>
</feature>
<comment type="catalytic activity">
    <reaction evidence="16">
        <text>ATP + H2O = ADP + phosphate + H(+)</text>
        <dbReference type="Rhea" id="RHEA:13065"/>
        <dbReference type="ChEBI" id="CHEBI:15377"/>
        <dbReference type="ChEBI" id="CHEBI:15378"/>
        <dbReference type="ChEBI" id="CHEBI:30616"/>
        <dbReference type="ChEBI" id="CHEBI:43474"/>
        <dbReference type="ChEBI" id="CHEBI:456216"/>
        <dbReference type="EC" id="5.6.2.4"/>
    </reaction>
</comment>
<comment type="subcellular location">
    <subcellularLocation>
        <location evidence="1">Nucleus</location>
    </subcellularLocation>
</comment>
<dbReference type="SMART" id="SM00487">
    <property type="entry name" value="DEXDc"/>
    <property type="match status" value="1"/>
</dbReference>
<dbReference type="FunCoup" id="A0A212F3Z8">
    <property type="interactions" value="1998"/>
</dbReference>
<dbReference type="InterPro" id="IPR032438">
    <property type="entry name" value="ERCC3_RAD25_C"/>
</dbReference>
<evidence type="ECO:0000256" key="5">
    <source>
        <dbReference type="ARBA" id="ARBA00022801"/>
    </source>
</evidence>
<dbReference type="PRINTS" id="PR00851">
    <property type="entry name" value="XRODRMPGMNTB"/>
</dbReference>
<dbReference type="InterPro" id="IPR027417">
    <property type="entry name" value="P-loop_NTPase"/>
</dbReference>
<evidence type="ECO:0000256" key="15">
    <source>
        <dbReference type="ARBA" id="ARBA00044810"/>
    </source>
</evidence>
<dbReference type="Proteomes" id="UP000007151">
    <property type="component" value="Unassembled WGS sequence"/>
</dbReference>
<dbReference type="EMBL" id="AGBW02010462">
    <property type="protein sequence ID" value="OWR48468.1"/>
    <property type="molecule type" value="Genomic_DNA"/>
</dbReference>
<dbReference type="Pfam" id="PF09696">
    <property type="entry name" value="Ctf8"/>
    <property type="match status" value="1"/>
</dbReference>
<dbReference type="InterPro" id="IPR050615">
    <property type="entry name" value="ATP-dep_DNA_Helicase"/>
</dbReference>
<evidence type="ECO:0000256" key="16">
    <source>
        <dbReference type="ARBA" id="ARBA00048988"/>
    </source>
</evidence>
<dbReference type="eggNOG" id="KOG1123">
    <property type="taxonomic scope" value="Eukaryota"/>
</dbReference>
<evidence type="ECO:0000256" key="1">
    <source>
        <dbReference type="ARBA" id="ARBA00004123"/>
    </source>
</evidence>
<keyword evidence="5" id="KW-0378">Hydrolase</keyword>
<dbReference type="GO" id="GO:0097550">
    <property type="term" value="C:transcription preinitiation complex"/>
    <property type="evidence" value="ECO:0007669"/>
    <property type="project" value="TreeGrafter"/>
</dbReference>
<dbReference type="AlphaFoldDB" id="A0A212F3Z8"/>
<evidence type="ECO:0000256" key="3">
    <source>
        <dbReference type="ARBA" id="ARBA00022741"/>
    </source>
</evidence>
<dbReference type="Gene3D" id="3.40.50.300">
    <property type="entry name" value="P-loop containing nucleotide triphosphate hydrolases"/>
    <property type="match status" value="2"/>
</dbReference>
<dbReference type="InParanoid" id="A0A212F3Z8"/>
<keyword evidence="3" id="KW-0547">Nucleotide-binding</keyword>
<name>A0A212F3Z8_DANPL</name>
<dbReference type="GO" id="GO:0000112">
    <property type="term" value="C:nucleotide-excision repair factor 3 complex"/>
    <property type="evidence" value="ECO:0007669"/>
    <property type="project" value="TreeGrafter"/>
</dbReference>
<dbReference type="InterPro" id="IPR006935">
    <property type="entry name" value="Helicase/UvrB_N"/>
</dbReference>
<keyword evidence="8" id="KW-0238">DNA-binding</keyword>
<reference evidence="20 21" key="1">
    <citation type="journal article" date="2011" name="Cell">
        <title>The monarch butterfly genome yields insights into long-distance migration.</title>
        <authorList>
            <person name="Zhan S."/>
            <person name="Merlin C."/>
            <person name="Boore J.L."/>
            <person name="Reppert S.M."/>
        </authorList>
    </citation>
    <scope>NUCLEOTIDE SEQUENCE [LARGE SCALE GENOMIC DNA]</scope>
    <source>
        <strain evidence="20">F-2</strain>
    </source>
</reference>
<keyword evidence="21" id="KW-1185">Reference proteome</keyword>
<dbReference type="GO" id="GO:0003677">
    <property type="term" value="F:DNA binding"/>
    <property type="evidence" value="ECO:0007669"/>
    <property type="project" value="UniProtKB-KW"/>
</dbReference>
<dbReference type="InterPro" id="IPR018607">
    <property type="entry name" value="Ctf8"/>
</dbReference>
<evidence type="ECO:0000256" key="7">
    <source>
        <dbReference type="ARBA" id="ARBA00022840"/>
    </source>
</evidence>
<evidence type="ECO:0000256" key="12">
    <source>
        <dbReference type="ARBA" id="ARBA00034617"/>
    </source>
</evidence>
<dbReference type="EC" id="5.6.2.4" evidence="13"/>
<evidence type="ECO:0000256" key="2">
    <source>
        <dbReference type="ARBA" id="ARBA00006637"/>
    </source>
</evidence>
<accession>A0A212F3Z8</accession>
<evidence type="ECO:0000313" key="20">
    <source>
        <dbReference type="EMBL" id="OWR48468.1"/>
    </source>
</evidence>
<feature type="compositionally biased region" description="Acidic residues" evidence="17">
    <location>
        <begin position="28"/>
        <end position="39"/>
    </location>
</feature>
<evidence type="ECO:0000256" key="11">
    <source>
        <dbReference type="ARBA" id="ARBA00023242"/>
    </source>
</evidence>
<dbReference type="InterPro" id="IPR001161">
    <property type="entry name" value="XPB/Ssl2"/>
</dbReference>
<keyword evidence="7" id="KW-0067">ATP-binding</keyword>
<dbReference type="Pfam" id="PF04851">
    <property type="entry name" value="ResIII"/>
    <property type="match status" value="1"/>
</dbReference>
<evidence type="ECO:0000256" key="6">
    <source>
        <dbReference type="ARBA" id="ARBA00022806"/>
    </source>
</evidence>
<evidence type="ECO:0000256" key="17">
    <source>
        <dbReference type="SAM" id="MobiDB-lite"/>
    </source>
</evidence>
<gene>
    <name evidence="20" type="ORF">KGM_213517</name>
</gene>
<evidence type="ECO:0000256" key="4">
    <source>
        <dbReference type="ARBA" id="ARBA00022763"/>
    </source>
</evidence>
<evidence type="ECO:0000256" key="14">
    <source>
        <dbReference type="ARBA" id="ARBA00044799"/>
    </source>
</evidence>
<dbReference type="GO" id="GO:0043138">
    <property type="term" value="F:3'-5' DNA helicase activity"/>
    <property type="evidence" value="ECO:0007669"/>
    <property type="project" value="UniProtKB-EC"/>
</dbReference>
<evidence type="ECO:0000256" key="10">
    <source>
        <dbReference type="ARBA" id="ARBA00023235"/>
    </source>
</evidence>
<dbReference type="PROSITE" id="PS51192">
    <property type="entry name" value="HELICASE_ATP_BIND_1"/>
    <property type="match status" value="1"/>
</dbReference>
<dbReference type="GO" id="GO:0005524">
    <property type="term" value="F:ATP binding"/>
    <property type="evidence" value="ECO:0007669"/>
    <property type="project" value="UniProtKB-KW"/>
</dbReference>
<comment type="caution">
    <text evidence="20">The sequence shown here is derived from an EMBL/GenBank/DDBJ whole genome shotgun (WGS) entry which is preliminary data.</text>
</comment>
<keyword evidence="9" id="KW-0234">DNA repair</keyword>
<dbReference type="CDD" id="cd18029">
    <property type="entry name" value="DEXHc_XPB"/>
    <property type="match status" value="1"/>
</dbReference>
<feature type="domain" description="Helicase C-terminal" evidence="19">
    <location>
        <begin position="520"/>
        <end position="678"/>
    </location>
</feature>
<sequence length="1063" mass="120360">MGPPKKFRKYDSKGGSDRSGKKKKVDEEVTIDLVDDDNPESSGVPGAALQDAEKNDQVPEDEFGAKDYRNQMELKPDNASRPLWVAPNGHIFLESFSPVYKHAHDFLIAIAEPVSRPQHIHEYKLTAYSLYAAVSVGLQTNDIIEYLQRLSKCNVPAGIIEFITLCTLSYGKVKLVLKHNRYLVESKHVDVLQKLLKDPVIQQCRLRRDGDEELVTSALPTTAPAPPGTAVKTGRVLGPYKHLPSASQNHHMYFLRVIQKRCIELEYPLLAEYDFRNDAVNPDINIDLKPTAVLRPYQEKSLRKMFGNGRARSGVIVLPCGAGKSLVGVTAVCTVRKRALVLCNSGVSVEQWKQQFKCWSTADDSMICRFTSEAKDKPMGAGILITTYSMITHGQRRSWEAEQTMKWLQAQEWGLVVLDEVHTIPAKMFRRVLTIVHSHAKLGLTATLLREDDKIADLNFLIGPKLYEANWLELQANGYIARVQCAEVWCPMTPEFYREYLVQKINKKMLLYVMNPSKFRACQFLVRYHERRGDKTIVFSDNVFALRHYAVKMNKPYIYGPTSQNERIQILQNFKFNPKVNTIFVSKVADTSFDLPEANVLIQISSHGGSRRQEAQRLGRILRAKKGALAEEYNAFFYTLVSQDTLEMAYSRKRQRFLVNQGYSYKARSVITELKGMDQEPDLLYGTREEQGMLLQQVLAASETDCEEEREGGAGGAGSAGGARRTAGSLASLAGADDALYLEHRRSSHHNKHPLFKNENETGGISEWAIVELQGLVQVEGDDRGGPAVVGDLHYFKRNRHPVLVLGHHVLTGKEVKLEQPMAVMEKTVDGGQTSYRVKAIVRKKLLFKSRPKPIISNEESERSLPRCEDGEACSVLLRRYWRPPALVRLCRCSRRTRCDKIASGDRLVELNNRSDLQFCNPVTEWPECSINEAPLKIETAYERMSPDEIELLHRQSIQLAPPRIRLRCLCPKPNYWKLKTEDSDTNLTYRCSSLPLCKTGDVCGNVDDVLLSLYQSCLCPKNHICVHSGGRTQIQISEPLYRGRGWRARCQALSDEDSYEDY</sequence>
<evidence type="ECO:0000256" key="8">
    <source>
        <dbReference type="ARBA" id="ARBA00023125"/>
    </source>
</evidence>
<proteinExistence type="inferred from homology"/>
<keyword evidence="4" id="KW-0227">DNA damage</keyword>
<dbReference type="PROSITE" id="PS51194">
    <property type="entry name" value="HELICASE_CTER"/>
    <property type="match status" value="1"/>
</dbReference>
<comment type="similarity">
    <text evidence="2">Belongs to the helicase family. RAD25/XPB subfamily.</text>
</comment>
<feature type="region of interest" description="Disordered" evidence="17">
    <location>
        <begin position="1"/>
        <end position="59"/>
    </location>
</feature>
<dbReference type="InterPro" id="IPR014001">
    <property type="entry name" value="Helicase_ATP-bd"/>
</dbReference>
<keyword evidence="10" id="KW-0413">Isomerase</keyword>
<dbReference type="GO" id="GO:0016787">
    <property type="term" value="F:hydrolase activity"/>
    <property type="evidence" value="ECO:0007669"/>
    <property type="project" value="UniProtKB-KW"/>
</dbReference>
<evidence type="ECO:0000259" key="19">
    <source>
        <dbReference type="PROSITE" id="PS51194"/>
    </source>
</evidence>
<dbReference type="FunFam" id="3.40.50.300:FF:000117">
    <property type="entry name" value="Putative DNA repair helicase rad25"/>
    <property type="match status" value="1"/>
</dbReference>
<dbReference type="GO" id="GO:0006289">
    <property type="term" value="P:nucleotide-excision repair"/>
    <property type="evidence" value="ECO:0007669"/>
    <property type="project" value="InterPro"/>
</dbReference>
<dbReference type="Gene3D" id="2.20.20.160">
    <property type="match status" value="1"/>
</dbReference>